<feature type="signal peptide" evidence="1">
    <location>
        <begin position="1"/>
        <end position="17"/>
    </location>
</feature>
<dbReference type="InterPro" id="IPR010562">
    <property type="entry name" value="Haemolymph_juvenile_hormone-bd"/>
</dbReference>
<dbReference type="PANTHER" id="PTHR11008">
    <property type="entry name" value="PROTEIN TAKEOUT-LIKE PROTEIN"/>
    <property type="match status" value="1"/>
</dbReference>
<reference evidence="2" key="1">
    <citation type="submission" date="2019-08" db="EMBL/GenBank/DDBJ databases">
        <title>The genome of the North American firefly Photinus pyralis.</title>
        <authorList>
            <consortium name="Photinus pyralis genome working group"/>
            <person name="Fallon T.R."/>
            <person name="Sander Lower S.E."/>
            <person name="Weng J.-K."/>
        </authorList>
    </citation>
    <scope>NUCLEOTIDE SEQUENCE</scope>
    <source>
        <strain evidence="2">TRF0915ILg1</strain>
        <tissue evidence="2">Whole body</tissue>
    </source>
</reference>
<evidence type="ECO:0000256" key="1">
    <source>
        <dbReference type="SAM" id="SignalP"/>
    </source>
</evidence>
<evidence type="ECO:0000313" key="3">
    <source>
        <dbReference type="Proteomes" id="UP000801492"/>
    </source>
</evidence>
<dbReference type="PANTHER" id="PTHR11008:SF41">
    <property type="entry name" value="RE70318P"/>
    <property type="match status" value="1"/>
</dbReference>
<dbReference type="Pfam" id="PF06585">
    <property type="entry name" value="JHBP"/>
    <property type="match status" value="1"/>
</dbReference>
<proteinExistence type="predicted"/>
<sequence>MYSVGIFVLCLVCSSLSKDLPSYLPRCYLDDPQLNECVLRAFNQIRPYVYNGIEEIGLPALNPSVVSSVTINQESSLANYTVTGFNYTTEGLPNYDIKEFYFDLLTMTFRFKIDFDSIAMSAPILAEGHIAHIPIQGKGFTRQLVLAPVSAMIEIKGNMRQLRGIQYYNPKKVKVNLDLGEAGYYITGLFDNNEHLGNKYRNVVAVIFLLLVNIVVRLTNRMFNENSDMVVEALTPALERLAEAAFRTQALYANENLIKIGSTVLGHPTKKAKAQAAFIAHAVCNRTELKPCREVKTAEKSL</sequence>
<accession>A0A8K0GHH3</accession>
<dbReference type="SMART" id="SM00700">
    <property type="entry name" value="JHBP"/>
    <property type="match status" value="1"/>
</dbReference>
<dbReference type="GO" id="GO:0005615">
    <property type="term" value="C:extracellular space"/>
    <property type="evidence" value="ECO:0007669"/>
    <property type="project" value="TreeGrafter"/>
</dbReference>
<dbReference type="Gene3D" id="3.15.10.30">
    <property type="entry name" value="Haemolymph juvenile hormone binding protein"/>
    <property type="match status" value="1"/>
</dbReference>
<feature type="chain" id="PRO_5035472410" evidence="1">
    <location>
        <begin position="18"/>
        <end position="302"/>
    </location>
</feature>
<dbReference type="OrthoDB" id="8185598at2759"/>
<keyword evidence="3" id="KW-1185">Reference proteome</keyword>
<protein>
    <submittedName>
        <fullName evidence="2">Uncharacterized protein</fullName>
    </submittedName>
</protein>
<keyword evidence="1" id="KW-0732">Signal</keyword>
<dbReference type="EMBL" id="VTPC01003651">
    <property type="protein sequence ID" value="KAF2898198.1"/>
    <property type="molecule type" value="Genomic_DNA"/>
</dbReference>
<evidence type="ECO:0000313" key="2">
    <source>
        <dbReference type="EMBL" id="KAF2898198.1"/>
    </source>
</evidence>
<gene>
    <name evidence="2" type="ORF">ILUMI_07973</name>
</gene>
<dbReference type="AlphaFoldDB" id="A0A8K0GHH3"/>
<comment type="caution">
    <text evidence="2">The sequence shown here is derived from an EMBL/GenBank/DDBJ whole genome shotgun (WGS) entry which is preliminary data.</text>
</comment>
<name>A0A8K0GHH3_IGNLU</name>
<dbReference type="Proteomes" id="UP000801492">
    <property type="component" value="Unassembled WGS sequence"/>
</dbReference>
<organism evidence="2 3">
    <name type="scientific">Ignelater luminosus</name>
    <name type="common">Cucubano</name>
    <name type="synonym">Pyrophorus luminosus</name>
    <dbReference type="NCBI Taxonomy" id="2038154"/>
    <lineage>
        <taxon>Eukaryota</taxon>
        <taxon>Metazoa</taxon>
        <taxon>Ecdysozoa</taxon>
        <taxon>Arthropoda</taxon>
        <taxon>Hexapoda</taxon>
        <taxon>Insecta</taxon>
        <taxon>Pterygota</taxon>
        <taxon>Neoptera</taxon>
        <taxon>Endopterygota</taxon>
        <taxon>Coleoptera</taxon>
        <taxon>Polyphaga</taxon>
        <taxon>Elateriformia</taxon>
        <taxon>Elateroidea</taxon>
        <taxon>Elateridae</taxon>
        <taxon>Agrypninae</taxon>
        <taxon>Pyrophorini</taxon>
        <taxon>Ignelater</taxon>
    </lineage>
</organism>
<dbReference type="InterPro" id="IPR038606">
    <property type="entry name" value="To_sf"/>
</dbReference>